<dbReference type="RefSeq" id="WP_377212797.1">
    <property type="nucleotide sequence ID" value="NZ_JBHTJV010000009.1"/>
</dbReference>
<evidence type="ECO:0000256" key="1">
    <source>
        <dbReference type="ARBA" id="ARBA00005254"/>
    </source>
</evidence>
<keyword evidence="4" id="KW-1185">Reference proteome</keyword>
<keyword evidence="2" id="KW-0456">Lyase</keyword>
<name>A0ABW3FH69_9HYPH</name>
<dbReference type="PANTHER" id="PTHR11941">
    <property type="entry name" value="ENOYL-COA HYDRATASE-RELATED"/>
    <property type="match status" value="1"/>
</dbReference>
<comment type="similarity">
    <text evidence="1">Belongs to the enoyl-CoA hydratase/isomerase family.</text>
</comment>
<dbReference type="SUPFAM" id="SSF52096">
    <property type="entry name" value="ClpP/crotonase"/>
    <property type="match status" value="1"/>
</dbReference>
<dbReference type="Gene3D" id="1.10.12.10">
    <property type="entry name" value="Lyase 2-enoyl-coa Hydratase, Chain A, domain 2"/>
    <property type="match status" value="1"/>
</dbReference>
<proteinExistence type="inferred from homology"/>
<comment type="caution">
    <text evidence="3">The sequence shown here is derived from an EMBL/GenBank/DDBJ whole genome shotgun (WGS) entry which is preliminary data.</text>
</comment>
<accession>A0ABW3FH69</accession>
<reference evidence="4" key="1">
    <citation type="journal article" date="2019" name="Int. J. Syst. Evol. Microbiol.">
        <title>The Global Catalogue of Microorganisms (GCM) 10K type strain sequencing project: providing services to taxonomists for standard genome sequencing and annotation.</title>
        <authorList>
            <consortium name="The Broad Institute Genomics Platform"/>
            <consortium name="The Broad Institute Genome Sequencing Center for Infectious Disease"/>
            <person name="Wu L."/>
            <person name="Ma J."/>
        </authorList>
    </citation>
    <scope>NUCLEOTIDE SEQUENCE [LARGE SCALE GENOMIC DNA]</scope>
    <source>
        <strain evidence="4">CCUG 60023</strain>
    </source>
</reference>
<gene>
    <name evidence="3" type="ORF">ACFQ14_11110</name>
</gene>
<dbReference type="InterPro" id="IPR014748">
    <property type="entry name" value="Enoyl-CoA_hydra_C"/>
</dbReference>
<evidence type="ECO:0000313" key="4">
    <source>
        <dbReference type="Proteomes" id="UP001597101"/>
    </source>
</evidence>
<dbReference type="Proteomes" id="UP001597101">
    <property type="component" value="Unassembled WGS sequence"/>
</dbReference>
<dbReference type="CDD" id="cd06558">
    <property type="entry name" value="crotonase-like"/>
    <property type="match status" value="1"/>
</dbReference>
<sequence length="262" mass="28064">MSYETIKFEINDGVAIITLNRPEDANALTQKLAEELFDASVICQTDDAIRAVVITGAGKLFCGGGDLKEFDQNMHRGEAHLIHVATILHAALIRFAKMDAPVIMAVNGTAGGGGFSVALAGDFVIAADHAKFVSAYTASSLTPDGSSTYFLAKHVGLLRAKELMLTNRVLTAHEAQEWGIVNRVVDASELMDEAIKLAQQFANGPTKAYGGTKRLLLTAYSDTMETQLDKEAQSIGSMMNTVDGPHGVSSFLNKQKPKFTGK</sequence>
<dbReference type="PANTHER" id="PTHR11941:SF133">
    <property type="entry name" value="1,2-EPOXYPHENYLACETYL-COA ISOMERASE"/>
    <property type="match status" value="1"/>
</dbReference>
<dbReference type="Gene3D" id="3.90.226.10">
    <property type="entry name" value="2-enoyl-CoA Hydratase, Chain A, domain 1"/>
    <property type="match status" value="1"/>
</dbReference>
<evidence type="ECO:0000313" key="3">
    <source>
        <dbReference type="EMBL" id="MFD0916957.1"/>
    </source>
</evidence>
<evidence type="ECO:0000256" key="2">
    <source>
        <dbReference type="ARBA" id="ARBA00023239"/>
    </source>
</evidence>
<dbReference type="EMBL" id="JBHTJV010000009">
    <property type="protein sequence ID" value="MFD0916957.1"/>
    <property type="molecule type" value="Genomic_DNA"/>
</dbReference>
<dbReference type="Pfam" id="PF00378">
    <property type="entry name" value="ECH_1"/>
    <property type="match status" value="1"/>
</dbReference>
<dbReference type="InterPro" id="IPR029045">
    <property type="entry name" value="ClpP/crotonase-like_dom_sf"/>
</dbReference>
<protein>
    <submittedName>
        <fullName evidence="3">Enoyl-CoA hydratase/isomerase family protein</fullName>
    </submittedName>
</protein>
<dbReference type="InterPro" id="IPR001753">
    <property type="entry name" value="Enoyl-CoA_hydra/iso"/>
</dbReference>
<organism evidence="3 4">
    <name type="scientific">Pseudahrensia aquimaris</name>
    <dbReference type="NCBI Taxonomy" id="744461"/>
    <lineage>
        <taxon>Bacteria</taxon>
        <taxon>Pseudomonadati</taxon>
        <taxon>Pseudomonadota</taxon>
        <taxon>Alphaproteobacteria</taxon>
        <taxon>Hyphomicrobiales</taxon>
        <taxon>Ahrensiaceae</taxon>
        <taxon>Pseudahrensia</taxon>
    </lineage>
</organism>